<keyword evidence="4 14" id="KW-0812">Transmembrane</keyword>
<proteinExistence type="inferred from homology"/>
<keyword evidence="9 14" id="KW-0408">Iron</keyword>
<evidence type="ECO:0000256" key="3">
    <source>
        <dbReference type="ARBA" id="ARBA00022617"/>
    </source>
</evidence>
<evidence type="ECO:0000313" key="17">
    <source>
        <dbReference type="Proteomes" id="UP000276133"/>
    </source>
</evidence>
<comment type="similarity">
    <text evidence="12 14">Belongs to the cytochrome b5 family.</text>
</comment>
<dbReference type="PROSITE" id="PS00191">
    <property type="entry name" value="CYTOCHROME_B5_1"/>
    <property type="match status" value="1"/>
</dbReference>
<dbReference type="PANTHER" id="PTHR19359">
    <property type="entry name" value="CYTOCHROME B5"/>
    <property type="match status" value="1"/>
</dbReference>
<dbReference type="PANTHER" id="PTHR19359:SF150">
    <property type="entry name" value="CYTOCHROME B5"/>
    <property type="match status" value="1"/>
</dbReference>
<keyword evidence="6" id="KW-0256">Endoplasmic reticulum</keyword>
<dbReference type="Gene3D" id="3.10.120.10">
    <property type="entry name" value="Cytochrome b5-like heme/steroid binding domain"/>
    <property type="match status" value="1"/>
</dbReference>
<evidence type="ECO:0000256" key="9">
    <source>
        <dbReference type="ARBA" id="ARBA00023004"/>
    </source>
</evidence>
<dbReference type="InterPro" id="IPR001199">
    <property type="entry name" value="Cyt_B5-like_heme/steroid-bd"/>
</dbReference>
<evidence type="ECO:0000313" key="16">
    <source>
        <dbReference type="EMBL" id="RNA30990.1"/>
    </source>
</evidence>
<dbReference type="Pfam" id="PF00173">
    <property type="entry name" value="Cyt-b5"/>
    <property type="match status" value="1"/>
</dbReference>
<dbReference type="InterPro" id="IPR050668">
    <property type="entry name" value="Cytochrome_b5"/>
</dbReference>
<dbReference type="InterPro" id="IPR036400">
    <property type="entry name" value="Cyt_B5-like_heme/steroid_sf"/>
</dbReference>
<evidence type="ECO:0000256" key="7">
    <source>
        <dbReference type="ARBA" id="ARBA00022848"/>
    </source>
</evidence>
<evidence type="ECO:0000256" key="5">
    <source>
        <dbReference type="ARBA" id="ARBA00022723"/>
    </source>
</evidence>
<evidence type="ECO:0000256" key="4">
    <source>
        <dbReference type="ARBA" id="ARBA00022692"/>
    </source>
</evidence>
<evidence type="ECO:0000256" key="13">
    <source>
        <dbReference type="ARBA" id="ARBA00039806"/>
    </source>
</evidence>
<evidence type="ECO:0000256" key="14">
    <source>
        <dbReference type="RuleBase" id="RU362121"/>
    </source>
</evidence>
<name>A0A3M7S5Y6_BRAPC</name>
<dbReference type="SMART" id="SM01117">
    <property type="entry name" value="Cyt-b5"/>
    <property type="match status" value="1"/>
</dbReference>
<dbReference type="GO" id="GO:0005789">
    <property type="term" value="C:endoplasmic reticulum membrane"/>
    <property type="evidence" value="ECO:0007669"/>
    <property type="project" value="UniProtKB-SubCell"/>
</dbReference>
<organism evidence="16 17">
    <name type="scientific">Brachionus plicatilis</name>
    <name type="common">Marine rotifer</name>
    <name type="synonym">Brachionus muelleri</name>
    <dbReference type="NCBI Taxonomy" id="10195"/>
    <lineage>
        <taxon>Eukaryota</taxon>
        <taxon>Metazoa</taxon>
        <taxon>Spiralia</taxon>
        <taxon>Gnathifera</taxon>
        <taxon>Rotifera</taxon>
        <taxon>Eurotatoria</taxon>
        <taxon>Monogononta</taxon>
        <taxon>Pseudotrocha</taxon>
        <taxon>Ploima</taxon>
        <taxon>Brachionidae</taxon>
        <taxon>Brachionus</taxon>
    </lineage>
</organism>
<keyword evidence="14" id="KW-1133">Transmembrane helix</keyword>
<dbReference type="OrthoDB" id="260519at2759"/>
<dbReference type="SUPFAM" id="SSF55856">
    <property type="entry name" value="Cytochrome b5-like heme/steroid binding domain"/>
    <property type="match status" value="1"/>
</dbReference>
<keyword evidence="10 14" id="KW-0472">Membrane</keyword>
<keyword evidence="8" id="KW-0249">Electron transport</keyword>
<comment type="caution">
    <text evidence="16">The sequence shown here is derived from an EMBL/GenBank/DDBJ whole genome shotgun (WGS) entry which is preliminary data.</text>
</comment>
<keyword evidence="17" id="KW-1185">Reference proteome</keyword>
<evidence type="ECO:0000259" key="15">
    <source>
        <dbReference type="PROSITE" id="PS50255"/>
    </source>
</evidence>
<evidence type="ECO:0000256" key="6">
    <source>
        <dbReference type="ARBA" id="ARBA00022824"/>
    </source>
</evidence>
<dbReference type="InterPro" id="IPR018506">
    <property type="entry name" value="Cyt_B5_heme-BS"/>
</dbReference>
<feature type="domain" description="Cytochrome b5 heme-binding" evidence="15">
    <location>
        <begin position="11"/>
        <end position="94"/>
    </location>
</feature>
<dbReference type="AlphaFoldDB" id="A0A3M7S5Y6"/>
<dbReference type="STRING" id="10195.A0A3M7S5Y6"/>
<evidence type="ECO:0000256" key="2">
    <source>
        <dbReference type="ARBA" id="ARBA00022448"/>
    </source>
</evidence>
<keyword evidence="5 14" id="KW-0479">Metal-binding</keyword>
<reference evidence="16 17" key="1">
    <citation type="journal article" date="2018" name="Sci. Rep.">
        <title>Genomic signatures of local adaptation to the degree of environmental predictability in rotifers.</title>
        <authorList>
            <person name="Franch-Gras L."/>
            <person name="Hahn C."/>
            <person name="Garcia-Roger E.M."/>
            <person name="Carmona M.J."/>
            <person name="Serra M."/>
            <person name="Gomez A."/>
        </authorList>
    </citation>
    <scope>NUCLEOTIDE SEQUENCE [LARGE SCALE GENOMIC DNA]</scope>
    <source>
        <strain evidence="16">HYR1</strain>
    </source>
</reference>
<dbReference type="EMBL" id="REGN01002004">
    <property type="protein sequence ID" value="RNA30990.1"/>
    <property type="molecule type" value="Genomic_DNA"/>
</dbReference>
<evidence type="ECO:0000256" key="12">
    <source>
        <dbReference type="ARBA" id="ARBA00038168"/>
    </source>
</evidence>
<accession>A0A3M7S5Y6</accession>
<dbReference type="Proteomes" id="UP000276133">
    <property type="component" value="Unassembled WGS sequence"/>
</dbReference>
<protein>
    <recommendedName>
        <fullName evidence="13">Cytochrome b5</fullName>
    </recommendedName>
</protein>
<keyword evidence="3 14" id="KW-0349">Heme</keyword>
<keyword evidence="7" id="KW-0492">Microsome</keyword>
<evidence type="ECO:0000256" key="8">
    <source>
        <dbReference type="ARBA" id="ARBA00022982"/>
    </source>
</evidence>
<evidence type="ECO:0000256" key="11">
    <source>
        <dbReference type="ARBA" id="ARBA00037877"/>
    </source>
</evidence>
<dbReference type="GO" id="GO:0046872">
    <property type="term" value="F:metal ion binding"/>
    <property type="evidence" value="ECO:0007669"/>
    <property type="project" value="UniProtKB-UniRule"/>
</dbReference>
<feature type="transmembrane region" description="Helical" evidence="14">
    <location>
        <begin position="118"/>
        <end position="138"/>
    </location>
</feature>
<dbReference type="GO" id="GO:0020037">
    <property type="term" value="F:heme binding"/>
    <property type="evidence" value="ECO:0007669"/>
    <property type="project" value="UniProtKB-UniRule"/>
</dbReference>
<comment type="subcellular location">
    <subcellularLocation>
        <location evidence="1">Endoplasmic reticulum membrane</location>
        <topology evidence="1">Single-pass membrane protein</topology>
        <orientation evidence="1">Cytoplasmic side</orientation>
    </subcellularLocation>
    <subcellularLocation>
        <location evidence="11">Microsome membrane</location>
        <topology evidence="11">Single-pass membrane protein</topology>
        <orientation evidence="11">Cytoplasmic side</orientation>
    </subcellularLocation>
</comment>
<evidence type="ECO:0000256" key="1">
    <source>
        <dbReference type="ARBA" id="ARBA00004131"/>
    </source>
</evidence>
<gene>
    <name evidence="16" type="ORF">BpHYR1_036101</name>
</gene>
<sequence length="142" mass="16035">MSSSAEDNANSKIYSQEALFELTAQNPDRYYLSIHENVYDVTEFLDEHPGGEEALKEYQIKDKGFKDATESFEDVGHSMDARDMMKKYQVGVLADKKEQKKVTSDHDRTQSQSEGLNFSFLVVPALLLAAVGIAYQLFVNRA</sequence>
<dbReference type="PROSITE" id="PS50255">
    <property type="entry name" value="CYTOCHROME_B5_2"/>
    <property type="match status" value="1"/>
</dbReference>
<evidence type="ECO:0000256" key="10">
    <source>
        <dbReference type="ARBA" id="ARBA00023136"/>
    </source>
</evidence>
<keyword evidence="2" id="KW-0813">Transport</keyword>